<proteinExistence type="predicted"/>
<reference evidence="3" key="1">
    <citation type="submission" date="2023-07" db="EMBL/GenBank/DDBJ databases">
        <title>Sequencing the genomes of 1000 actinobacteria strains.</title>
        <authorList>
            <person name="Klenk H.-P."/>
        </authorList>
    </citation>
    <scope>NUCLEOTIDE SEQUENCE</scope>
    <source>
        <strain evidence="3">DSM 13988</strain>
    </source>
</reference>
<dbReference type="AlphaFoldDB" id="A0AAE3YHJ1"/>
<protein>
    <submittedName>
        <fullName evidence="3">Uncharacterized protein</fullName>
    </submittedName>
</protein>
<accession>A0AAE3YHJ1</accession>
<gene>
    <name evidence="3" type="ORF">J2S35_001772</name>
</gene>
<evidence type="ECO:0000313" key="4">
    <source>
        <dbReference type="Proteomes" id="UP001247307"/>
    </source>
</evidence>
<evidence type="ECO:0000313" key="3">
    <source>
        <dbReference type="EMBL" id="MDR6892832.1"/>
    </source>
</evidence>
<feature type="transmembrane region" description="Helical" evidence="2">
    <location>
        <begin position="30"/>
        <end position="50"/>
    </location>
</feature>
<name>A0AAE3YHJ1_9MICC</name>
<evidence type="ECO:0000256" key="2">
    <source>
        <dbReference type="SAM" id="Phobius"/>
    </source>
</evidence>
<comment type="caution">
    <text evidence="3">The sequence shown here is derived from an EMBL/GenBank/DDBJ whole genome shotgun (WGS) entry which is preliminary data.</text>
</comment>
<keyword evidence="2" id="KW-0812">Transmembrane</keyword>
<keyword evidence="2" id="KW-0472">Membrane</keyword>
<dbReference type="RefSeq" id="WP_309852475.1">
    <property type="nucleotide sequence ID" value="NZ_BAAAIU010000004.1"/>
</dbReference>
<feature type="region of interest" description="Disordered" evidence="1">
    <location>
        <begin position="1"/>
        <end position="21"/>
    </location>
</feature>
<organism evidence="3 4">
    <name type="scientific">Falsarthrobacter nasiphocae</name>
    <dbReference type="NCBI Taxonomy" id="189863"/>
    <lineage>
        <taxon>Bacteria</taxon>
        <taxon>Bacillati</taxon>
        <taxon>Actinomycetota</taxon>
        <taxon>Actinomycetes</taxon>
        <taxon>Micrococcales</taxon>
        <taxon>Micrococcaceae</taxon>
        <taxon>Falsarthrobacter</taxon>
    </lineage>
</organism>
<feature type="transmembrane region" description="Helical" evidence="2">
    <location>
        <begin position="62"/>
        <end position="85"/>
    </location>
</feature>
<dbReference type="Proteomes" id="UP001247307">
    <property type="component" value="Unassembled WGS sequence"/>
</dbReference>
<sequence>MKQLPRPSAVDPSAVLEPEQDPDERLAGRILSIVGWSLGIGTWILLPVVFGVPVPSPFEWPWGVALLAFFLADYILLDFALRAWVRRRRRARLAAAQGQELRPRGE</sequence>
<keyword evidence="2" id="KW-1133">Transmembrane helix</keyword>
<evidence type="ECO:0000256" key="1">
    <source>
        <dbReference type="SAM" id="MobiDB-lite"/>
    </source>
</evidence>
<keyword evidence="4" id="KW-1185">Reference proteome</keyword>
<dbReference type="EMBL" id="JAVDUI010000001">
    <property type="protein sequence ID" value="MDR6892832.1"/>
    <property type="molecule type" value="Genomic_DNA"/>
</dbReference>